<dbReference type="Gene3D" id="3.40.50.12480">
    <property type="match status" value="1"/>
</dbReference>
<proteinExistence type="predicted"/>
<gene>
    <name evidence="2" type="ORF">E5Z56_06405</name>
</gene>
<dbReference type="SUPFAM" id="SSF52058">
    <property type="entry name" value="L domain-like"/>
    <property type="match status" value="1"/>
</dbReference>
<dbReference type="EMBL" id="CP039381">
    <property type="protein sequence ID" value="QCT07016.1"/>
    <property type="molecule type" value="Genomic_DNA"/>
</dbReference>
<dbReference type="InterPro" id="IPR026906">
    <property type="entry name" value="LRR_5"/>
</dbReference>
<dbReference type="PANTHER" id="PTHR45661:SF3">
    <property type="entry name" value="IG-LIKE DOMAIN-CONTAINING PROTEIN"/>
    <property type="match status" value="1"/>
</dbReference>
<feature type="transmembrane region" description="Helical" evidence="1">
    <location>
        <begin position="21"/>
        <end position="44"/>
    </location>
</feature>
<dbReference type="RefSeq" id="WP_138157084.1">
    <property type="nucleotide sequence ID" value="NZ_CP039381.1"/>
</dbReference>
<evidence type="ECO:0000313" key="3">
    <source>
        <dbReference type="Proteomes" id="UP000301475"/>
    </source>
</evidence>
<keyword evidence="1" id="KW-0472">Membrane</keyword>
<keyword evidence="3" id="KW-1185">Reference proteome</keyword>
<keyword evidence="1" id="KW-0812">Transmembrane</keyword>
<dbReference type="PANTHER" id="PTHR45661">
    <property type="entry name" value="SURFACE ANTIGEN"/>
    <property type="match status" value="1"/>
</dbReference>
<keyword evidence="1" id="KW-1133">Transmembrane helix</keyword>
<dbReference type="InterPro" id="IPR053139">
    <property type="entry name" value="Surface_bspA-like"/>
</dbReference>
<dbReference type="Pfam" id="PF13306">
    <property type="entry name" value="LRR_5"/>
    <property type="match status" value="1"/>
</dbReference>
<dbReference type="KEGG" id="ruj:E5Z56_06405"/>
<reference evidence="2 3" key="1">
    <citation type="submission" date="2019-04" db="EMBL/GenBank/DDBJ databases">
        <authorList>
            <person name="Embree M."/>
            <person name="Gaffney J.R."/>
        </authorList>
    </citation>
    <scope>NUCLEOTIDE SEQUENCE [LARGE SCALE GENOMIC DNA]</scope>
    <source>
        <strain evidence="2 3">JE7A12</strain>
    </source>
</reference>
<dbReference type="AlphaFoldDB" id="A0A4P8XVB6"/>
<name>A0A4P8XVB6_9FIRM</name>
<accession>A0A4P8XVB6</accession>
<dbReference type="Gene3D" id="3.80.10.10">
    <property type="entry name" value="Ribonuclease Inhibitor"/>
    <property type="match status" value="1"/>
</dbReference>
<protein>
    <submittedName>
        <fullName evidence="2">Leucine-rich repeat domain-containing protein</fullName>
    </submittedName>
</protein>
<evidence type="ECO:0000256" key="1">
    <source>
        <dbReference type="SAM" id="Phobius"/>
    </source>
</evidence>
<evidence type="ECO:0000313" key="2">
    <source>
        <dbReference type="EMBL" id="QCT07016.1"/>
    </source>
</evidence>
<organism evidence="2 3">
    <name type="scientific">Ruminococcus bovis</name>
    <dbReference type="NCBI Taxonomy" id="2564099"/>
    <lineage>
        <taxon>Bacteria</taxon>
        <taxon>Bacillati</taxon>
        <taxon>Bacillota</taxon>
        <taxon>Clostridia</taxon>
        <taxon>Eubacteriales</taxon>
        <taxon>Oscillospiraceae</taxon>
        <taxon>Ruminococcus</taxon>
    </lineage>
</organism>
<dbReference type="Proteomes" id="UP000301475">
    <property type="component" value="Chromosome"/>
</dbReference>
<sequence>MAEENVKNITTEKVTKKNLSTIRLIVGGVIVLVLVTVLCLFLIFTCVIKLAPSGMEIKRSGIGVEIVKYTGDEKNLKIPDLINGLSVVSIGEKAFYNTNVEKVEMPKDLKEVGSYCFANCKNLKEVKFNSEVTNFGNNAFENSSVKKVTLPSDLQKISKSMFKNCKKLTSVSFPNKLLFIDDEAFYGCTSLSKMTVGEGIRKIGKDTFSNENRDFMLCSVAGSIVEDYARENNIEYAPCNEYYEVYTKYPVYVGSNRYSTVEVSNGNNGIMNFLPSQSGYYRVTLKGSSVDFDINKATKNTQKLSTVKNNTDDYFAYFESGKEYFLSVVAQEQSTFTVNIQQVSKSTVSTYSKCERMYLGQDIYDLSKGTELKSDHNKYSETVATVNSDSTITKVEDYYVDNKNKVWYQITTKIGAMESKLWFKA</sequence>
<dbReference type="OrthoDB" id="1819373at2"/>
<dbReference type="InterPro" id="IPR032675">
    <property type="entry name" value="LRR_dom_sf"/>
</dbReference>